<keyword evidence="2" id="KW-1185">Reference proteome</keyword>
<dbReference type="EMBL" id="ABOX02000055">
    <property type="protein sequence ID" value="EEF57874.1"/>
    <property type="molecule type" value="Genomic_DNA"/>
</dbReference>
<name>B9XQM4_PEDPL</name>
<sequence>MGLVYLKVGSMNTAISKPPEHFELLEGYACFKPIGAPCLSEVVRLISQAVAYAYDHKIPRLLVNTSGLTGIYQPTIMQRYDATREWASQARGFVKAALFARREVIDLTNFGDSVAFNAGLCGKAFTSEAEALAWLLDDETG</sequence>
<comment type="caution">
    <text evidence="1">The sequence shown here is derived from an EMBL/GenBank/DDBJ whole genome shotgun (WGS) entry which is preliminary data.</text>
</comment>
<gene>
    <name evidence="1" type="ORF">Cflav_PD0938</name>
</gene>
<evidence type="ECO:0008006" key="3">
    <source>
        <dbReference type="Google" id="ProtNLM"/>
    </source>
</evidence>
<evidence type="ECO:0000313" key="2">
    <source>
        <dbReference type="Proteomes" id="UP000003688"/>
    </source>
</evidence>
<reference evidence="1 2" key="1">
    <citation type="journal article" date="2011" name="J. Bacteriol.">
        <title>Genome sequence of 'Pedosphaera parvula' Ellin514, an aerobic Verrucomicrobial isolate from pasture soil.</title>
        <authorList>
            <person name="Kant R."/>
            <person name="van Passel M.W."/>
            <person name="Sangwan P."/>
            <person name="Palva A."/>
            <person name="Lucas S."/>
            <person name="Copeland A."/>
            <person name="Lapidus A."/>
            <person name="Glavina Del Rio T."/>
            <person name="Dalin E."/>
            <person name="Tice H."/>
            <person name="Bruce D."/>
            <person name="Goodwin L."/>
            <person name="Pitluck S."/>
            <person name="Chertkov O."/>
            <person name="Larimer F.W."/>
            <person name="Land M.L."/>
            <person name="Hauser L."/>
            <person name="Brettin T.S."/>
            <person name="Detter J.C."/>
            <person name="Han S."/>
            <person name="de Vos W.M."/>
            <person name="Janssen P.H."/>
            <person name="Smidt H."/>
        </authorList>
    </citation>
    <scope>NUCLEOTIDE SEQUENCE [LARGE SCALE GENOMIC DNA]</scope>
    <source>
        <strain evidence="1 2">Ellin514</strain>
    </source>
</reference>
<dbReference type="AlphaFoldDB" id="B9XQM4"/>
<protein>
    <recommendedName>
        <fullName evidence="3">STAS/SEC14 domain-containing protein</fullName>
    </recommendedName>
</protein>
<dbReference type="Proteomes" id="UP000003688">
    <property type="component" value="Unassembled WGS sequence"/>
</dbReference>
<proteinExistence type="predicted"/>
<organism evidence="1 2">
    <name type="scientific">Pedosphaera parvula (strain Ellin514)</name>
    <dbReference type="NCBI Taxonomy" id="320771"/>
    <lineage>
        <taxon>Bacteria</taxon>
        <taxon>Pseudomonadati</taxon>
        <taxon>Verrucomicrobiota</taxon>
        <taxon>Pedosphaerae</taxon>
        <taxon>Pedosphaerales</taxon>
        <taxon>Pedosphaeraceae</taxon>
        <taxon>Pedosphaera</taxon>
    </lineage>
</organism>
<accession>B9XQM4</accession>
<evidence type="ECO:0000313" key="1">
    <source>
        <dbReference type="EMBL" id="EEF57874.1"/>
    </source>
</evidence>